<reference evidence="4 5" key="1">
    <citation type="submission" date="2020-08" db="EMBL/GenBank/DDBJ databases">
        <authorList>
            <person name="Liu C."/>
            <person name="Sun Q."/>
        </authorList>
    </citation>
    <scope>NUCLEOTIDE SEQUENCE [LARGE SCALE GENOMIC DNA]</scope>
    <source>
        <strain evidence="4 5">NSJ-57</strain>
    </source>
</reference>
<evidence type="ECO:0000256" key="3">
    <source>
        <dbReference type="PROSITE-ProRule" id="PRU00023"/>
    </source>
</evidence>
<proteinExistence type="predicted"/>
<evidence type="ECO:0000313" key="5">
    <source>
        <dbReference type="Proteomes" id="UP000515913"/>
    </source>
</evidence>
<dbReference type="Gene3D" id="1.25.40.20">
    <property type="entry name" value="Ankyrin repeat-containing domain"/>
    <property type="match status" value="1"/>
</dbReference>
<dbReference type="InterPro" id="IPR002110">
    <property type="entry name" value="Ankyrin_rpt"/>
</dbReference>
<dbReference type="KEGG" id="fho:H9Q81_05305"/>
<dbReference type="AlphaFoldDB" id="A0A7G9GUC8"/>
<keyword evidence="1" id="KW-0677">Repeat</keyword>
<dbReference type="PANTHER" id="PTHR24198:SF165">
    <property type="entry name" value="ANKYRIN REPEAT-CONTAINING PROTEIN-RELATED"/>
    <property type="match status" value="1"/>
</dbReference>
<evidence type="ECO:0000256" key="2">
    <source>
        <dbReference type="ARBA" id="ARBA00023043"/>
    </source>
</evidence>
<evidence type="ECO:0000256" key="1">
    <source>
        <dbReference type="ARBA" id="ARBA00022737"/>
    </source>
</evidence>
<dbReference type="InterPro" id="IPR036770">
    <property type="entry name" value="Ankyrin_rpt-contain_sf"/>
</dbReference>
<dbReference type="SUPFAM" id="SSF48403">
    <property type="entry name" value="Ankyrin repeat"/>
    <property type="match status" value="1"/>
</dbReference>
<dbReference type="RefSeq" id="WP_187422608.1">
    <property type="nucleotide sequence ID" value="NZ_CP060637.1"/>
</dbReference>
<dbReference type="SMART" id="SM00248">
    <property type="entry name" value="ANK"/>
    <property type="match status" value="4"/>
</dbReference>
<dbReference type="Proteomes" id="UP000515913">
    <property type="component" value="Chromosome"/>
</dbReference>
<dbReference type="PROSITE" id="PS50088">
    <property type="entry name" value="ANK_REPEAT"/>
    <property type="match status" value="1"/>
</dbReference>
<feature type="repeat" description="ANK" evidence="3">
    <location>
        <begin position="60"/>
        <end position="92"/>
    </location>
</feature>
<dbReference type="EMBL" id="CP060637">
    <property type="protein sequence ID" value="QNM14410.1"/>
    <property type="molecule type" value="Genomic_DNA"/>
</dbReference>
<name>A0A7G9GUC8_9FUSO</name>
<protein>
    <submittedName>
        <fullName evidence="4">Ankyrin repeat domain-containing protein</fullName>
    </submittedName>
</protein>
<dbReference type="PANTHER" id="PTHR24198">
    <property type="entry name" value="ANKYRIN REPEAT AND PROTEIN KINASE DOMAIN-CONTAINING PROTEIN"/>
    <property type="match status" value="1"/>
</dbReference>
<accession>A0A7G9GUC8</accession>
<sequence>MRKIVFIFMVIMFLNNCTLLKKKHKIIISPEQVSSAIVVDDNYLLNKYLSDGFPVDYNFNGNTLLERVLENNSLKSLKTLLNRGVDIEQRDEYGKTPIFYVRSLEALQMLIDDGAEVDVYDKNNESLLTFFIKNKPESYSELIINKGVKIDDWNTLFWASVEGTPQIISHMAKNGADFSTKNKNGNYPIYYSYNENNILELLKVGNYNLSEVNLKNENILGEVYLRAVANGYIKVVDKLIEMGVNPRYMSYGDNALSIANDTENEDMINYLKSKGLK</sequence>
<gene>
    <name evidence="4" type="ORF">H9Q81_05305</name>
</gene>
<organism evidence="4 5">
    <name type="scientific">Fusobacterium hominis</name>
    <dbReference type="NCBI Taxonomy" id="2764326"/>
    <lineage>
        <taxon>Bacteria</taxon>
        <taxon>Fusobacteriati</taxon>
        <taxon>Fusobacteriota</taxon>
        <taxon>Fusobacteriia</taxon>
        <taxon>Fusobacteriales</taxon>
        <taxon>Fusobacteriaceae</taxon>
        <taxon>Fusobacterium</taxon>
    </lineage>
</organism>
<keyword evidence="2 3" id="KW-0040">ANK repeat</keyword>
<evidence type="ECO:0000313" key="4">
    <source>
        <dbReference type="EMBL" id="QNM14410.1"/>
    </source>
</evidence>
<keyword evidence="5" id="KW-1185">Reference proteome</keyword>